<dbReference type="Pfam" id="PF13144">
    <property type="entry name" value="ChapFlgA"/>
    <property type="match status" value="1"/>
</dbReference>
<keyword evidence="4" id="KW-0969">Cilium</keyword>
<keyword evidence="5" id="KW-1185">Reference proteome</keyword>
<comment type="similarity">
    <text evidence="1">Belongs to the FlgA family.</text>
</comment>
<dbReference type="EMBL" id="JBBHLI010000012">
    <property type="protein sequence ID" value="MEK9502522.1"/>
    <property type="molecule type" value="Genomic_DNA"/>
</dbReference>
<dbReference type="PANTHER" id="PTHR36307">
    <property type="entry name" value="FLAGELLA BASAL BODY P-RING FORMATION PROTEIN FLGA"/>
    <property type="match status" value="1"/>
</dbReference>
<sequence length="241" mass="25350">MSTRFAPLGAGALVLALAFPVAAQRAPAPAALVASAETVPAAVTLAEWLPAEIGQRWAIESHRIEIDWGDTPARVRERAAAGADLSGGASESWVLTVPAGDGDATRRVRIDVGIRTRVPVAARELARGTDLADTDVRWTERVVPGPPKGETADPSGLRTQRRVSTGEVLEEPAVAPGPWIESRDPVEVVFEKGRVSIALRGTALGEGLPGENVHVRLEDGRRIQGRVVAPGRVALDAGGNR</sequence>
<dbReference type="NCBIfam" id="TIGR03170">
    <property type="entry name" value="flgA_cterm"/>
    <property type="match status" value="1"/>
</dbReference>
<evidence type="ECO:0000313" key="5">
    <source>
        <dbReference type="Proteomes" id="UP001484239"/>
    </source>
</evidence>
<organism evidence="4 5">
    <name type="scientific">Gaopeijia maritima</name>
    <dbReference type="NCBI Taxonomy" id="3119007"/>
    <lineage>
        <taxon>Bacteria</taxon>
        <taxon>Pseudomonadati</taxon>
        <taxon>Gemmatimonadota</taxon>
        <taxon>Longimicrobiia</taxon>
        <taxon>Gaopeijiales</taxon>
        <taxon>Gaopeijiaceae</taxon>
        <taxon>Gaopeijia</taxon>
    </lineage>
</organism>
<keyword evidence="1" id="KW-0574">Periplasm</keyword>
<dbReference type="InterPro" id="IPR017585">
    <property type="entry name" value="SAF_FlgA"/>
</dbReference>
<keyword evidence="4" id="KW-0282">Flagellum</keyword>
<feature type="chain" id="PRO_5044987692" description="Flagella basal body P-ring formation protein FlgA" evidence="1">
    <location>
        <begin position="24"/>
        <end position="241"/>
    </location>
</feature>
<proteinExistence type="inferred from homology"/>
<evidence type="ECO:0000259" key="3">
    <source>
        <dbReference type="Pfam" id="PF13144"/>
    </source>
</evidence>
<feature type="signal peptide" evidence="1">
    <location>
        <begin position="1"/>
        <end position="23"/>
    </location>
</feature>
<keyword evidence="1" id="KW-1005">Bacterial flagellum biogenesis</keyword>
<evidence type="ECO:0000256" key="1">
    <source>
        <dbReference type="RuleBase" id="RU362063"/>
    </source>
</evidence>
<comment type="caution">
    <text evidence="4">The sequence shown here is derived from an EMBL/GenBank/DDBJ whole genome shotgun (WGS) entry which is preliminary data.</text>
</comment>
<reference evidence="4 5" key="1">
    <citation type="submission" date="2024-02" db="EMBL/GenBank/DDBJ databases">
        <title>A novel Gemmatimonadota bacterium.</title>
        <authorList>
            <person name="Du Z.-J."/>
            <person name="Ye Y.-Q."/>
        </authorList>
    </citation>
    <scope>NUCLEOTIDE SEQUENCE [LARGE SCALE GENOMIC DNA]</scope>
    <source>
        <strain evidence="4 5">DH-20</strain>
    </source>
</reference>
<dbReference type="Gene3D" id="2.30.30.760">
    <property type="match status" value="1"/>
</dbReference>
<gene>
    <name evidence="4" type="primary">flgA</name>
    <name evidence="4" type="ORF">WI372_16130</name>
</gene>
<comment type="function">
    <text evidence="1">Involved in the assembly process of the P-ring formation. It may associate with FlgF on the rod constituting a structure essential for the P-ring assembly or may act as a modulator protein for the P-ring assembly.</text>
</comment>
<dbReference type="RefSeq" id="WP_405287441.1">
    <property type="nucleotide sequence ID" value="NZ_JBBHLI010000012.1"/>
</dbReference>
<keyword evidence="1" id="KW-0732">Signal</keyword>
<feature type="domain" description="Flagella basal body P-ring formation protein FlgA SAF" evidence="3">
    <location>
        <begin position="117"/>
        <end position="234"/>
    </location>
</feature>
<keyword evidence="4" id="KW-0966">Cell projection</keyword>
<dbReference type="Proteomes" id="UP001484239">
    <property type="component" value="Unassembled WGS sequence"/>
</dbReference>
<dbReference type="CDD" id="cd11614">
    <property type="entry name" value="SAF_CpaB_FlgA_like"/>
    <property type="match status" value="1"/>
</dbReference>
<evidence type="ECO:0000313" key="4">
    <source>
        <dbReference type="EMBL" id="MEK9502522.1"/>
    </source>
</evidence>
<protein>
    <recommendedName>
        <fullName evidence="1">Flagella basal body P-ring formation protein FlgA</fullName>
    </recommendedName>
</protein>
<name>A0ABU9EEF2_9BACT</name>
<accession>A0ABU9EEF2</accession>
<feature type="region of interest" description="Disordered" evidence="2">
    <location>
        <begin position="141"/>
        <end position="163"/>
    </location>
</feature>
<evidence type="ECO:0000256" key="2">
    <source>
        <dbReference type="SAM" id="MobiDB-lite"/>
    </source>
</evidence>
<comment type="subcellular location">
    <subcellularLocation>
        <location evidence="1">Periplasm</location>
    </subcellularLocation>
</comment>
<dbReference type="InterPro" id="IPR039246">
    <property type="entry name" value="Flagellar_FlgA"/>
</dbReference>
<dbReference type="PANTHER" id="PTHR36307:SF1">
    <property type="entry name" value="FLAGELLA BASAL BODY P-RING FORMATION PROTEIN FLGA"/>
    <property type="match status" value="1"/>
</dbReference>